<dbReference type="InterPro" id="IPR011014">
    <property type="entry name" value="MscS_channel_TM-2"/>
</dbReference>
<feature type="domain" description="Mechanosensitive ion channel transmembrane helices 2/3" evidence="11">
    <location>
        <begin position="448"/>
        <end position="486"/>
    </location>
</feature>
<evidence type="ECO:0000256" key="6">
    <source>
        <dbReference type="ARBA" id="ARBA00023136"/>
    </source>
</evidence>
<feature type="signal peptide" evidence="8">
    <location>
        <begin position="1"/>
        <end position="25"/>
    </location>
</feature>
<feature type="chain" id="PRO_5046947647" evidence="8">
    <location>
        <begin position="26"/>
        <end position="668"/>
    </location>
</feature>
<feature type="domain" description="Mechanosensitive ion channel MscS C-terminal" evidence="10">
    <location>
        <begin position="560"/>
        <end position="645"/>
    </location>
</feature>
<dbReference type="Pfam" id="PF21088">
    <property type="entry name" value="MS_channel_1st"/>
    <property type="match status" value="1"/>
</dbReference>
<reference evidence="12 13" key="1">
    <citation type="submission" date="2024-07" db="EMBL/GenBank/DDBJ databases">
        <title>Description of Labrys sedimenti sp. nov., isolated from a diclofenac-degrading enrichment culture.</title>
        <authorList>
            <person name="Tancsics A."/>
            <person name="Csepanyi A."/>
        </authorList>
    </citation>
    <scope>NUCLEOTIDE SEQUENCE [LARGE SCALE GENOMIC DNA]</scope>
    <source>
        <strain evidence="12 13">LMG 23578</strain>
    </source>
</reference>
<feature type="transmembrane region" description="Helical" evidence="7">
    <location>
        <begin position="279"/>
        <end position="300"/>
    </location>
</feature>
<keyword evidence="5 7" id="KW-1133">Transmembrane helix</keyword>
<dbReference type="Proteomes" id="UP001555786">
    <property type="component" value="Unassembled WGS sequence"/>
</dbReference>
<dbReference type="Gene3D" id="3.30.70.100">
    <property type="match status" value="1"/>
</dbReference>
<comment type="similarity">
    <text evidence="2">Belongs to the MscS (TC 1.A.23) family.</text>
</comment>
<keyword evidence="4 7" id="KW-0812">Transmembrane</keyword>
<feature type="domain" description="Mechanosensitive ion channel MscS" evidence="9">
    <location>
        <begin position="488"/>
        <end position="552"/>
    </location>
</feature>
<dbReference type="SUPFAM" id="SSF82689">
    <property type="entry name" value="Mechanosensitive channel protein MscS (YggB), C-terminal domain"/>
    <property type="match status" value="1"/>
</dbReference>
<dbReference type="Pfam" id="PF21082">
    <property type="entry name" value="MS_channel_3rd"/>
    <property type="match status" value="1"/>
</dbReference>
<keyword evidence="3" id="KW-1003">Cell membrane</keyword>
<dbReference type="SUPFAM" id="SSF82861">
    <property type="entry name" value="Mechanosensitive channel protein MscS (YggB), transmembrane region"/>
    <property type="match status" value="1"/>
</dbReference>
<feature type="transmembrane region" description="Helical" evidence="7">
    <location>
        <begin position="140"/>
        <end position="161"/>
    </location>
</feature>
<gene>
    <name evidence="12" type="ORF">ABXS05_28540</name>
</gene>
<evidence type="ECO:0000256" key="1">
    <source>
        <dbReference type="ARBA" id="ARBA00004651"/>
    </source>
</evidence>
<evidence type="ECO:0000313" key="13">
    <source>
        <dbReference type="Proteomes" id="UP001555786"/>
    </source>
</evidence>
<dbReference type="RefSeq" id="WP_367626209.1">
    <property type="nucleotide sequence ID" value="NZ_JBFNQD010000015.1"/>
</dbReference>
<feature type="transmembrane region" description="Helical" evidence="7">
    <location>
        <begin position="358"/>
        <end position="377"/>
    </location>
</feature>
<evidence type="ECO:0000256" key="7">
    <source>
        <dbReference type="SAM" id="Phobius"/>
    </source>
</evidence>
<evidence type="ECO:0000256" key="8">
    <source>
        <dbReference type="SAM" id="SignalP"/>
    </source>
</evidence>
<dbReference type="InterPro" id="IPR045276">
    <property type="entry name" value="YbiO_bact"/>
</dbReference>
<keyword evidence="8" id="KW-0732">Signal</keyword>
<comment type="subcellular location">
    <subcellularLocation>
        <location evidence="1">Cell membrane</location>
        <topology evidence="1">Multi-pass membrane protein</topology>
    </subcellularLocation>
</comment>
<feature type="transmembrane region" description="Helical" evidence="7">
    <location>
        <begin position="90"/>
        <end position="111"/>
    </location>
</feature>
<dbReference type="PANTHER" id="PTHR30460">
    <property type="entry name" value="MODERATE CONDUCTANCE MECHANOSENSITIVE CHANNEL YBIO"/>
    <property type="match status" value="1"/>
</dbReference>
<sequence length="668" mass="70994">MSTRSVLSILAGASAAGLVLQRAQAETLAAAALIQDQAVQQGQLSAFVASLLQAAKHRLAGIADSLTLAPGEFARLASDVSTAMPTGNGIVTLTYGLILLIVGAGAEWLYWTYATPAVIALEAATVTSRRAAFSLAMRRLGLRAFGLVLFVVAIVGAAAYFDWPSGFDGFVIASILLIVFVRLAWLMADIIAAPGHPQLRLGDIDPSHAQRFVAAFVGMAFLLALSHLLPELLEYVASAPHAASAVRVISATLITLIVLTGVLIGLRRGRATASASGRLLPRFPYGFLAAALILGIYGVWLAAGSTLATLLAILAIVATVQTRLRRWVFFFWPEEVTPDGSTIGAGLIPNIVLSLSRYGVVLTGIAAALIALDAPMRNMAGGDSPLMRFVLHLLGVAGLALVINVGWVAIRELIDRRLRSIGPFDPHAEPGPNARLRTLLPLLRMTSAIVLLVLLVLSALWTLGIEITPLLAGAGVLGLAVGFGAQALVRDIIAGIFYLVEDVFRIGEYIESGSSTKGTVERITLRTVALRHHNGPLHFVPYGSLGTVRNNSRDWVIEKFNLPLPVSVDSEQVRKIIKKVGEGMQADPDIGPMIREPLKAKLYRIDPGIKIFRCKFQTAPGKQFDVRAEAYKRIEAALQAAGIRFADGMQTVVIPGSQVSPGSQPAVA</sequence>
<accession>A0ABV3PWN8</accession>
<feature type="transmembrane region" description="Helical" evidence="7">
    <location>
        <begin position="442"/>
        <end position="464"/>
    </location>
</feature>
<organism evidence="12 13">
    <name type="scientific">Labrys neptuniae</name>
    <dbReference type="NCBI Taxonomy" id="376174"/>
    <lineage>
        <taxon>Bacteria</taxon>
        <taxon>Pseudomonadati</taxon>
        <taxon>Pseudomonadota</taxon>
        <taxon>Alphaproteobacteria</taxon>
        <taxon>Hyphomicrobiales</taxon>
        <taxon>Xanthobacteraceae</taxon>
        <taxon>Labrys</taxon>
    </lineage>
</organism>
<keyword evidence="6 7" id="KW-0472">Membrane</keyword>
<evidence type="ECO:0000256" key="4">
    <source>
        <dbReference type="ARBA" id="ARBA00022692"/>
    </source>
</evidence>
<evidence type="ECO:0000259" key="11">
    <source>
        <dbReference type="Pfam" id="PF21088"/>
    </source>
</evidence>
<dbReference type="InterPro" id="IPR006685">
    <property type="entry name" value="MscS_channel_2nd"/>
</dbReference>
<dbReference type="EMBL" id="JBFNQD010000015">
    <property type="protein sequence ID" value="MEW9309533.1"/>
    <property type="molecule type" value="Genomic_DNA"/>
</dbReference>
<evidence type="ECO:0000259" key="10">
    <source>
        <dbReference type="Pfam" id="PF21082"/>
    </source>
</evidence>
<dbReference type="SUPFAM" id="SSF50182">
    <property type="entry name" value="Sm-like ribonucleoproteins"/>
    <property type="match status" value="1"/>
</dbReference>
<keyword evidence="13" id="KW-1185">Reference proteome</keyword>
<feature type="transmembrane region" description="Helical" evidence="7">
    <location>
        <begin position="248"/>
        <end position="267"/>
    </location>
</feature>
<feature type="transmembrane region" description="Helical" evidence="7">
    <location>
        <begin position="167"/>
        <end position="188"/>
    </location>
</feature>
<feature type="transmembrane region" description="Helical" evidence="7">
    <location>
        <begin position="470"/>
        <end position="489"/>
    </location>
</feature>
<dbReference type="Gene3D" id="2.30.30.60">
    <property type="match status" value="1"/>
</dbReference>
<dbReference type="InterPro" id="IPR049278">
    <property type="entry name" value="MS_channel_C"/>
</dbReference>
<dbReference type="InterPro" id="IPR049142">
    <property type="entry name" value="MS_channel_1st"/>
</dbReference>
<dbReference type="InterPro" id="IPR010920">
    <property type="entry name" value="LSM_dom_sf"/>
</dbReference>
<dbReference type="Gene3D" id="1.10.287.1260">
    <property type="match status" value="1"/>
</dbReference>
<evidence type="ECO:0000256" key="2">
    <source>
        <dbReference type="ARBA" id="ARBA00008017"/>
    </source>
</evidence>
<feature type="transmembrane region" description="Helical" evidence="7">
    <location>
        <begin position="389"/>
        <end position="410"/>
    </location>
</feature>
<dbReference type="PANTHER" id="PTHR30460:SF0">
    <property type="entry name" value="MODERATE CONDUCTANCE MECHANOSENSITIVE CHANNEL YBIO"/>
    <property type="match status" value="1"/>
</dbReference>
<feature type="transmembrane region" description="Helical" evidence="7">
    <location>
        <begin position="306"/>
        <end position="324"/>
    </location>
</feature>
<dbReference type="Pfam" id="PF00924">
    <property type="entry name" value="MS_channel_2nd"/>
    <property type="match status" value="1"/>
</dbReference>
<protein>
    <submittedName>
        <fullName evidence="12">Mechanosensitive ion channel domain-containing protein</fullName>
    </submittedName>
</protein>
<name>A0ABV3PWN8_9HYPH</name>
<evidence type="ECO:0000259" key="9">
    <source>
        <dbReference type="Pfam" id="PF00924"/>
    </source>
</evidence>
<evidence type="ECO:0000256" key="3">
    <source>
        <dbReference type="ARBA" id="ARBA00022475"/>
    </source>
</evidence>
<dbReference type="InterPro" id="IPR011066">
    <property type="entry name" value="MscS_channel_C_sf"/>
</dbReference>
<evidence type="ECO:0000256" key="5">
    <source>
        <dbReference type="ARBA" id="ARBA00022989"/>
    </source>
</evidence>
<feature type="transmembrane region" description="Helical" evidence="7">
    <location>
        <begin position="209"/>
        <end position="228"/>
    </location>
</feature>
<proteinExistence type="inferred from homology"/>
<dbReference type="InterPro" id="IPR023408">
    <property type="entry name" value="MscS_beta-dom_sf"/>
</dbReference>
<evidence type="ECO:0000313" key="12">
    <source>
        <dbReference type="EMBL" id="MEW9309533.1"/>
    </source>
</evidence>
<comment type="caution">
    <text evidence="12">The sequence shown here is derived from an EMBL/GenBank/DDBJ whole genome shotgun (WGS) entry which is preliminary data.</text>
</comment>